<dbReference type="Pfam" id="PF02958">
    <property type="entry name" value="EcKL"/>
    <property type="match status" value="1"/>
</dbReference>
<evidence type="ECO:0000259" key="1">
    <source>
        <dbReference type="SMART" id="SM00587"/>
    </source>
</evidence>
<dbReference type="EnsemblMetazoa" id="AATE019761-RA">
    <property type="protein sequence ID" value="AATE019761-PA.1"/>
    <property type="gene ID" value="AATE019761"/>
</dbReference>
<dbReference type="InterPro" id="IPR004119">
    <property type="entry name" value="EcKL"/>
</dbReference>
<reference evidence="2" key="1">
    <citation type="submission" date="2022-08" db="UniProtKB">
        <authorList>
            <consortium name="EnsemblMetazoa"/>
        </authorList>
    </citation>
    <scope>IDENTIFICATION</scope>
    <source>
        <strain evidence="2">EBRO</strain>
    </source>
</reference>
<dbReference type="VEuPathDB" id="VectorBase:AATE019761"/>
<dbReference type="SMART" id="SM00587">
    <property type="entry name" value="CHK"/>
    <property type="match status" value="1"/>
</dbReference>
<sequence>MVELEWMNRELLATLLADQLSSNHLLSYEVNYATKKGDNYASEMYRLRVHYKCNATGDQVHKNFILKVMPSGYIQQQVMKENSIYPRETVIYRDILPRIYELLRTIGDDSIISPICVSTASSPKELLLFEDARDAGFRMADRRLGLELDAARLVIVKLAKLHACSRMLYETEPQLFELMLEGCISDDPNKQTYLPYYRRCVQQVIRLVTQWNENGQWDTVLMKLEKLQDKIIPYGCDVYRRADDGFNVLNHNDIWINNMMFRYDDDTNRVDDLRLLDYQLSFYGSPGVDLNFFLYGSVRAEVRTKHANELVQLYHGTLRSTMERLQYRGPIPSLPDVHVEIIRKGFHRVNAVFQQLPIAMMENSEEAEMDVLLGDGEHSEACRRELFDNPRYVSVLPALLREFDLGGYLD</sequence>
<dbReference type="Gene3D" id="3.90.1200.10">
    <property type="match status" value="1"/>
</dbReference>
<dbReference type="InterPro" id="IPR011009">
    <property type="entry name" value="Kinase-like_dom_sf"/>
</dbReference>
<evidence type="ECO:0000313" key="2">
    <source>
        <dbReference type="EnsemblMetazoa" id="AATE019761-PA.1"/>
    </source>
</evidence>
<dbReference type="SUPFAM" id="SSF56112">
    <property type="entry name" value="Protein kinase-like (PK-like)"/>
    <property type="match status" value="1"/>
</dbReference>
<dbReference type="PANTHER" id="PTHR11012">
    <property type="entry name" value="PROTEIN KINASE-LIKE DOMAIN-CONTAINING"/>
    <property type="match status" value="1"/>
</dbReference>
<proteinExistence type="predicted"/>
<protein>
    <submittedName>
        <fullName evidence="2">CHK domain-containing protein</fullName>
    </submittedName>
</protein>
<accession>A0A182JKG8</accession>
<feature type="domain" description="CHK kinase-like" evidence="1">
    <location>
        <begin position="127"/>
        <end position="324"/>
    </location>
</feature>
<dbReference type="PANTHER" id="PTHR11012:SF19">
    <property type="entry name" value="CHK KINASE-LIKE DOMAIN-CONTAINING PROTEIN"/>
    <property type="match status" value="1"/>
</dbReference>
<organism evidence="2">
    <name type="scientific">Anopheles atroparvus</name>
    <name type="common">European mosquito</name>
    <dbReference type="NCBI Taxonomy" id="41427"/>
    <lineage>
        <taxon>Eukaryota</taxon>
        <taxon>Metazoa</taxon>
        <taxon>Ecdysozoa</taxon>
        <taxon>Arthropoda</taxon>
        <taxon>Hexapoda</taxon>
        <taxon>Insecta</taxon>
        <taxon>Pterygota</taxon>
        <taxon>Neoptera</taxon>
        <taxon>Endopterygota</taxon>
        <taxon>Diptera</taxon>
        <taxon>Nematocera</taxon>
        <taxon>Culicoidea</taxon>
        <taxon>Culicidae</taxon>
        <taxon>Anophelinae</taxon>
        <taxon>Anopheles</taxon>
    </lineage>
</organism>
<dbReference type="InterPro" id="IPR015897">
    <property type="entry name" value="CHK_kinase-like"/>
</dbReference>
<name>A0A182JKG8_ANOAO</name>
<dbReference type="AlphaFoldDB" id="A0A182JKG8"/>